<dbReference type="InterPro" id="IPR036770">
    <property type="entry name" value="Ankyrin_rpt-contain_sf"/>
</dbReference>
<feature type="repeat" description="ANK" evidence="3">
    <location>
        <begin position="1453"/>
        <end position="1485"/>
    </location>
</feature>
<evidence type="ECO:0000256" key="1">
    <source>
        <dbReference type="ARBA" id="ARBA00022737"/>
    </source>
</evidence>
<dbReference type="EMBL" id="JAJSOF020000003">
    <property type="protein sequence ID" value="KAJ4449023.1"/>
    <property type="molecule type" value="Genomic_DNA"/>
</dbReference>
<evidence type="ECO:0000259" key="5">
    <source>
        <dbReference type="Pfam" id="PF05729"/>
    </source>
</evidence>
<proteinExistence type="predicted"/>
<sequence length="1578" mass="180463">MNSLSIGGVISGDQEGHKMKPVLPIHLAGNGISEIFEEFLNLLTISSNRNGFGAEIGGDETSDAKGNGREAGKDETPVRTGIRTDCDARRDLGCFTKVHSSVPAQDGSKLPCFCLPGTSKLQKYKKRSNTSNMDGELFEVYVTMYLFIKGMFETNGFYLATNLDNAGAFDDIVFKFKDKKTNEERICFLQLKYKARRAITYKTLCAPSGDFSLLKYYSSFCAVRKAFNSCSDDIIFGDNFDKCQFIIYTNTDMDSSSGSRAEYGGSLLNILSCSDLEEQMFVFKSSKAELNSFTKLENYKETLQEIVNENIPVDKIEDKLKNFKQLDHCKYLLEALRKDSDFDELLNEQLIEVGNRNLWECFMNKLKIFTNQASDKDLEAVIQQNIEVYCGTTPLVSQDIIAKLKNSLIEWWRKENYILSENCAPFWDSIMESRISDLVHPMSTKLSVVAELRFNNVDDIESKINAVNVLHILTGGSTLLSCLKIQQCLSNVGHIMLDNKTFQNNQKEILTFWKRAKCCRYLVVESSVFSNDMLIEIVDILRSNVWKRFIVVSGSIDHSIRELCEEFQSEIYTDVFRLDQLSTESLSKVLKLQVNFQGAPLFLESLLGQDDVGLQDMLTADVLVQLLKNKKFEVGKELPKEEFCYIPRTLLRSECVNEDILSVKGAFRVAISGSNAEELQDLIVPGDTIQDFDFFLKYENYCECRYFNISSAGEFRRLSNMYNNIHWLHKEGDHYFWKESKGDIKLVRNYVMHDERCTEYDDIEHVTELSEKVVLIVAEPGMGKSTELLHLAKKLREKDESAWVIWLNLNDHSEYLNQNDPTAFELLCRAGKLDTVFQKSVFEHALYKKGNVTILLDGFDEISPKYAEKGIAIIKTLKTTKCEKLWVSSRHIMKNKLESELSVLAFMMKPFSREDQIRFLLNYWKEENIGPHDLNNFIAPLLKLVEYSLSGRATEFTGVPLIMKMLAEIYLPMALQCTWNGEYRLPKRLDLLNFFEDFIDRKWEIYCERNGINIAKGGVFNDYEDLKNLFQQNHVMSALLSLLPESEIHLHVGKDVEERIKPFLTKIENGNERTGIIREILDGKPIFTHKLFSEYFVALWFSSDFIEKRKYLETKLFEPDFQIVRNFFDRLLCKRCDLHVAVLNQDKDQVEHLCKQGIDTNLRDKGGRTALHLAIMNNINSEGYFKGLLKIIQILVDHGINSGLVDDILSLSPLQLAIKIRAWPIVDILLKTDTKSEDLIEIKDNIDDKDYIEDILRTATREGLANLVEYVLQCGIHVDHKISVGYMKLSRSATLLHEAARNRHVDLVRLLVNHGADIEARDSHFSRTPLLWGAPDLQTVKFLIQKGANPLVRDSFGKNAIMRAAKYGRLNVVRELSGVSDMTVCDKYRNNLLHFSIQGGNIDLVKYLVDIGMKTDSCNKDSETPLHEAAARKRWHILEYLLSCSNLAACDKFGNNILHICTNAGNADIVRIILNKGCDVNYCNKKYETALYCAARLGHLKIVEVLLEHNADLNIANYIGYTPLHIATRWDKLEIVQCLIQHGASLDTESKYGYTPLQLAVNHNSLNVIEFFEQIKQN</sequence>
<feature type="repeat" description="ANK" evidence="3">
    <location>
        <begin position="1388"/>
        <end position="1420"/>
    </location>
</feature>
<evidence type="ECO:0000313" key="6">
    <source>
        <dbReference type="EMBL" id="KAJ4449023.1"/>
    </source>
</evidence>
<dbReference type="Proteomes" id="UP001148838">
    <property type="component" value="Unassembled WGS sequence"/>
</dbReference>
<protein>
    <recommendedName>
        <fullName evidence="5">NACHT domain-containing protein</fullName>
    </recommendedName>
</protein>
<dbReference type="Pfam" id="PF05729">
    <property type="entry name" value="NACHT"/>
    <property type="match status" value="1"/>
</dbReference>
<dbReference type="PROSITE" id="PS50297">
    <property type="entry name" value="ANK_REP_REGION"/>
    <property type="match status" value="4"/>
</dbReference>
<dbReference type="SMART" id="SM00248">
    <property type="entry name" value="ANK"/>
    <property type="match status" value="13"/>
</dbReference>
<keyword evidence="7" id="KW-1185">Reference proteome</keyword>
<name>A0ABQ8TQQ3_PERAM</name>
<organism evidence="6 7">
    <name type="scientific">Periplaneta americana</name>
    <name type="common">American cockroach</name>
    <name type="synonym">Blatta americana</name>
    <dbReference type="NCBI Taxonomy" id="6978"/>
    <lineage>
        <taxon>Eukaryota</taxon>
        <taxon>Metazoa</taxon>
        <taxon>Ecdysozoa</taxon>
        <taxon>Arthropoda</taxon>
        <taxon>Hexapoda</taxon>
        <taxon>Insecta</taxon>
        <taxon>Pterygota</taxon>
        <taxon>Neoptera</taxon>
        <taxon>Polyneoptera</taxon>
        <taxon>Dictyoptera</taxon>
        <taxon>Blattodea</taxon>
        <taxon>Blattoidea</taxon>
        <taxon>Blattidae</taxon>
        <taxon>Blattinae</taxon>
        <taxon>Periplaneta</taxon>
    </lineage>
</organism>
<reference evidence="6 7" key="1">
    <citation type="journal article" date="2022" name="Allergy">
        <title>Genome assembly and annotation of Periplaneta americana reveal a comprehensive cockroach allergen profile.</title>
        <authorList>
            <person name="Wang L."/>
            <person name="Xiong Q."/>
            <person name="Saelim N."/>
            <person name="Wang L."/>
            <person name="Nong W."/>
            <person name="Wan A.T."/>
            <person name="Shi M."/>
            <person name="Liu X."/>
            <person name="Cao Q."/>
            <person name="Hui J.H.L."/>
            <person name="Sookrung N."/>
            <person name="Leung T.F."/>
            <person name="Tungtrongchitr A."/>
            <person name="Tsui S.K.W."/>
        </authorList>
    </citation>
    <scope>NUCLEOTIDE SEQUENCE [LARGE SCALE GENOMIC DNA]</scope>
    <source>
        <strain evidence="6">PWHHKU_190912</strain>
    </source>
</reference>
<feature type="repeat" description="ANK" evidence="3">
    <location>
        <begin position="1519"/>
        <end position="1551"/>
    </location>
</feature>
<dbReference type="PANTHER" id="PTHR24198:SF165">
    <property type="entry name" value="ANKYRIN REPEAT-CONTAINING PROTEIN-RELATED"/>
    <property type="match status" value="1"/>
</dbReference>
<evidence type="ECO:0000313" key="7">
    <source>
        <dbReference type="Proteomes" id="UP001148838"/>
    </source>
</evidence>
<comment type="caution">
    <text evidence="6">The sequence shown here is derived from an EMBL/GenBank/DDBJ whole genome shotgun (WGS) entry which is preliminary data.</text>
</comment>
<feature type="repeat" description="ANK" evidence="3">
    <location>
        <begin position="1291"/>
        <end position="1323"/>
    </location>
</feature>
<dbReference type="PANTHER" id="PTHR24198">
    <property type="entry name" value="ANKYRIN REPEAT AND PROTEIN KINASE DOMAIN-CONTAINING PROTEIN"/>
    <property type="match status" value="1"/>
</dbReference>
<evidence type="ECO:0000256" key="2">
    <source>
        <dbReference type="ARBA" id="ARBA00023043"/>
    </source>
</evidence>
<evidence type="ECO:0000256" key="4">
    <source>
        <dbReference type="SAM" id="MobiDB-lite"/>
    </source>
</evidence>
<gene>
    <name evidence="6" type="ORF">ANN_00417</name>
</gene>
<feature type="repeat" description="ANK" evidence="3">
    <location>
        <begin position="1166"/>
        <end position="1207"/>
    </location>
</feature>
<dbReference type="SUPFAM" id="SSF52540">
    <property type="entry name" value="P-loop containing nucleoside triphosphate hydrolases"/>
    <property type="match status" value="1"/>
</dbReference>
<dbReference type="Gene3D" id="3.40.50.300">
    <property type="entry name" value="P-loop containing nucleotide triphosphate hydrolases"/>
    <property type="match status" value="1"/>
</dbReference>
<accession>A0ABQ8TQQ3</accession>
<dbReference type="InterPro" id="IPR027417">
    <property type="entry name" value="P-loop_NTPase"/>
</dbReference>
<feature type="region of interest" description="Disordered" evidence="4">
    <location>
        <begin position="54"/>
        <end position="79"/>
    </location>
</feature>
<dbReference type="InterPro" id="IPR002110">
    <property type="entry name" value="Ankyrin_rpt"/>
</dbReference>
<dbReference type="PROSITE" id="PS50088">
    <property type="entry name" value="ANK_REPEAT"/>
    <property type="match status" value="6"/>
</dbReference>
<dbReference type="Gene3D" id="1.25.40.20">
    <property type="entry name" value="Ankyrin repeat-containing domain"/>
    <property type="match status" value="4"/>
</dbReference>
<feature type="domain" description="NACHT" evidence="5">
    <location>
        <begin position="773"/>
        <end position="926"/>
    </location>
</feature>
<feature type="compositionally biased region" description="Basic and acidic residues" evidence="4">
    <location>
        <begin position="62"/>
        <end position="79"/>
    </location>
</feature>
<dbReference type="Pfam" id="PF12796">
    <property type="entry name" value="Ank_2"/>
    <property type="match status" value="4"/>
</dbReference>
<dbReference type="InterPro" id="IPR007111">
    <property type="entry name" value="NACHT_NTPase"/>
</dbReference>
<keyword evidence="2 3" id="KW-0040">ANK repeat</keyword>
<evidence type="ECO:0000256" key="3">
    <source>
        <dbReference type="PROSITE-ProRule" id="PRU00023"/>
    </source>
</evidence>
<dbReference type="SUPFAM" id="SSF48403">
    <property type="entry name" value="Ankyrin repeat"/>
    <property type="match status" value="1"/>
</dbReference>
<keyword evidence="1" id="KW-0677">Repeat</keyword>
<feature type="repeat" description="ANK" evidence="3">
    <location>
        <begin position="1486"/>
        <end position="1518"/>
    </location>
</feature>